<evidence type="ECO:0000256" key="1">
    <source>
        <dbReference type="ARBA" id="ARBA00022553"/>
    </source>
</evidence>
<evidence type="ECO:0000313" key="5">
    <source>
        <dbReference type="Proteomes" id="UP000295493"/>
    </source>
</evidence>
<evidence type="ECO:0000313" key="4">
    <source>
        <dbReference type="EMBL" id="TDN83789.1"/>
    </source>
</evidence>
<dbReference type="PANTHER" id="PTHR44591:SF25">
    <property type="entry name" value="CHEMOTAXIS TWO-COMPONENT RESPONSE REGULATOR"/>
    <property type="match status" value="1"/>
</dbReference>
<dbReference type="InterPro" id="IPR050595">
    <property type="entry name" value="Bact_response_regulator"/>
</dbReference>
<dbReference type="OrthoDB" id="9797885at2"/>
<reference evidence="4 5" key="1">
    <citation type="submission" date="2019-03" db="EMBL/GenBank/DDBJ databases">
        <title>Genomic Encyclopedia of Type Strains, Phase IV (KMG-IV): sequencing the most valuable type-strain genomes for metagenomic binning, comparative biology and taxonomic classification.</title>
        <authorList>
            <person name="Goeker M."/>
        </authorList>
    </citation>
    <scope>NUCLEOTIDE SEQUENCE [LARGE SCALE GENOMIC DNA]</scope>
    <source>
        <strain evidence="4 5">DSM 25059</strain>
    </source>
</reference>
<dbReference type="GO" id="GO:0000160">
    <property type="term" value="P:phosphorelay signal transduction system"/>
    <property type="evidence" value="ECO:0007669"/>
    <property type="project" value="InterPro"/>
</dbReference>
<gene>
    <name evidence="4" type="ORF">EV664_104275</name>
</gene>
<dbReference type="PROSITE" id="PS50110">
    <property type="entry name" value="RESPONSE_REGULATORY"/>
    <property type="match status" value="1"/>
</dbReference>
<dbReference type="SMART" id="SM00448">
    <property type="entry name" value="REC"/>
    <property type="match status" value="1"/>
</dbReference>
<keyword evidence="5" id="KW-1185">Reference proteome</keyword>
<evidence type="ECO:0000259" key="3">
    <source>
        <dbReference type="PROSITE" id="PS50110"/>
    </source>
</evidence>
<accession>A0A4R6FQ22</accession>
<dbReference type="RefSeq" id="WP_133495321.1">
    <property type="nucleotide sequence ID" value="NZ_BMLU01000004.1"/>
</dbReference>
<dbReference type="PANTHER" id="PTHR44591">
    <property type="entry name" value="STRESS RESPONSE REGULATOR PROTEIN 1"/>
    <property type="match status" value="1"/>
</dbReference>
<protein>
    <submittedName>
        <fullName evidence="4">Response regulator receiver domain-containing protein</fullName>
    </submittedName>
</protein>
<name>A0A4R6FQ22_9SPHN</name>
<dbReference type="EMBL" id="SNWD01000004">
    <property type="protein sequence ID" value="TDN83789.1"/>
    <property type="molecule type" value="Genomic_DNA"/>
</dbReference>
<dbReference type="Proteomes" id="UP000295493">
    <property type="component" value="Unassembled WGS sequence"/>
</dbReference>
<dbReference type="CDD" id="cd00156">
    <property type="entry name" value="REC"/>
    <property type="match status" value="1"/>
</dbReference>
<dbReference type="Pfam" id="PF00072">
    <property type="entry name" value="Response_reg"/>
    <property type="match status" value="1"/>
</dbReference>
<sequence length="124" mass="13487">MPDARSPCAPRQLLLIEDDAKVRRSLHLLLQSEGYEVRSFAGVRALLAEAGARAAPYLVTDYRLSDGDGIGVLETLRGGGWQGRAVLITGFATDMLRQAATKCGFHCIVEKPFRNHELLHALAG</sequence>
<evidence type="ECO:0000256" key="2">
    <source>
        <dbReference type="PROSITE-ProRule" id="PRU00169"/>
    </source>
</evidence>
<comment type="caution">
    <text evidence="4">The sequence shown here is derived from an EMBL/GenBank/DDBJ whole genome shotgun (WGS) entry which is preliminary data.</text>
</comment>
<dbReference type="SUPFAM" id="SSF52172">
    <property type="entry name" value="CheY-like"/>
    <property type="match status" value="1"/>
</dbReference>
<dbReference type="Gene3D" id="3.40.50.2300">
    <property type="match status" value="1"/>
</dbReference>
<proteinExistence type="predicted"/>
<organism evidence="4 5">
    <name type="scientific">Stakelama pacifica</name>
    <dbReference type="NCBI Taxonomy" id="517720"/>
    <lineage>
        <taxon>Bacteria</taxon>
        <taxon>Pseudomonadati</taxon>
        <taxon>Pseudomonadota</taxon>
        <taxon>Alphaproteobacteria</taxon>
        <taxon>Sphingomonadales</taxon>
        <taxon>Sphingomonadaceae</taxon>
        <taxon>Stakelama</taxon>
    </lineage>
</organism>
<dbReference type="InterPro" id="IPR011006">
    <property type="entry name" value="CheY-like_superfamily"/>
</dbReference>
<dbReference type="InterPro" id="IPR001789">
    <property type="entry name" value="Sig_transdc_resp-reg_receiver"/>
</dbReference>
<feature type="modified residue" description="4-aspartylphosphate" evidence="2">
    <location>
        <position position="61"/>
    </location>
</feature>
<keyword evidence="1 2" id="KW-0597">Phosphoprotein</keyword>
<feature type="domain" description="Response regulatory" evidence="3">
    <location>
        <begin position="12"/>
        <end position="124"/>
    </location>
</feature>
<dbReference type="AlphaFoldDB" id="A0A4R6FQ22"/>